<comment type="caution">
    <text evidence="5">The sequence shown here is derived from an EMBL/GenBank/DDBJ whole genome shotgun (WGS) entry which is preliminary data.</text>
</comment>
<protein>
    <submittedName>
        <fullName evidence="5">HxlR family transcription regulator</fullName>
    </submittedName>
</protein>
<dbReference type="InterPro" id="IPR002577">
    <property type="entry name" value="HTH_HxlR"/>
</dbReference>
<dbReference type="EMBL" id="AEGP01000046">
    <property type="protein sequence ID" value="EGG41839.1"/>
    <property type="molecule type" value="Genomic_DNA"/>
</dbReference>
<dbReference type="PANTHER" id="PTHR33204:SF18">
    <property type="entry name" value="TRANSCRIPTIONAL REGULATORY PROTEIN"/>
    <property type="match status" value="1"/>
</dbReference>
<evidence type="ECO:0000256" key="3">
    <source>
        <dbReference type="ARBA" id="ARBA00023163"/>
    </source>
</evidence>
<dbReference type="Gene3D" id="1.10.10.10">
    <property type="entry name" value="Winged helix-like DNA-binding domain superfamily/Winged helix DNA-binding domain"/>
    <property type="match status" value="1"/>
</dbReference>
<proteinExistence type="predicted"/>
<dbReference type="GO" id="GO:0003677">
    <property type="term" value="F:DNA binding"/>
    <property type="evidence" value="ECO:0007669"/>
    <property type="project" value="UniProtKB-KW"/>
</dbReference>
<dbReference type="PANTHER" id="PTHR33204">
    <property type="entry name" value="TRANSCRIPTIONAL REGULATOR, MARR FAMILY"/>
    <property type="match status" value="1"/>
</dbReference>
<sequence length="120" mass="14193">METEFEKEARTRNHVVCQADEIWSILGKTWALLILKKLSESKSTRFNEIKKAIPMISNTVLSERLRDLEEHGLIVKKIYAQVPIRVEYSITKQTQDLGKILKQLDKWVEQRKKEKLTKKR</sequence>
<dbReference type="STRING" id="886738.Nlim_1282"/>
<name>F3KLA2_9ARCH</name>
<dbReference type="HOGENOM" id="CLU_111585_5_3_2"/>
<dbReference type="SUPFAM" id="SSF46785">
    <property type="entry name" value="Winged helix' DNA-binding domain"/>
    <property type="match status" value="1"/>
</dbReference>
<dbReference type="Proteomes" id="UP000004348">
    <property type="component" value="Chromosome"/>
</dbReference>
<reference evidence="5" key="1">
    <citation type="journal article" date="2011" name="PLoS ONE">
        <title>Genome of a low-salinity ammonia-oxidizing archaeon determined by single-cell and metagenomic analysis.</title>
        <authorList>
            <person name="Blainey P.C."/>
            <person name="Mosier A.C."/>
            <person name="Potanina A."/>
            <person name="Francis C.A."/>
            <person name="Quake S.R."/>
        </authorList>
    </citation>
    <scope>NUCLEOTIDE SEQUENCE [LARGE SCALE GENOMIC DNA]</scope>
    <source>
        <strain evidence="5">SFB1</strain>
    </source>
</reference>
<dbReference type="InterPro" id="IPR036388">
    <property type="entry name" value="WH-like_DNA-bd_sf"/>
</dbReference>
<feature type="domain" description="HTH hxlR-type" evidence="4">
    <location>
        <begin position="17"/>
        <end position="116"/>
    </location>
</feature>
<dbReference type="InterPro" id="IPR036390">
    <property type="entry name" value="WH_DNA-bd_sf"/>
</dbReference>
<dbReference type="PROSITE" id="PS51118">
    <property type="entry name" value="HTH_HXLR"/>
    <property type="match status" value="1"/>
</dbReference>
<keyword evidence="1" id="KW-0805">Transcription regulation</keyword>
<evidence type="ECO:0000259" key="4">
    <source>
        <dbReference type="PROSITE" id="PS51118"/>
    </source>
</evidence>
<evidence type="ECO:0000256" key="1">
    <source>
        <dbReference type="ARBA" id="ARBA00023015"/>
    </source>
</evidence>
<dbReference type="Pfam" id="PF01638">
    <property type="entry name" value="HxlR"/>
    <property type="match status" value="1"/>
</dbReference>
<evidence type="ECO:0000256" key="2">
    <source>
        <dbReference type="ARBA" id="ARBA00023125"/>
    </source>
</evidence>
<dbReference type="AlphaFoldDB" id="F3KLA2"/>
<accession>F3KLA2</accession>
<keyword evidence="3" id="KW-0804">Transcription</keyword>
<gene>
    <name evidence="5" type="ORF">Nlim_1282</name>
</gene>
<organism evidence="5">
    <name type="scientific">Candidatus Nitrosarchaeum limnium SFB1</name>
    <dbReference type="NCBI Taxonomy" id="886738"/>
    <lineage>
        <taxon>Archaea</taxon>
        <taxon>Nitrososphaerota</taxon>
        <taxon>Nitrososphaeria</taxon>
        <taxon>Nitrosopumilales</taxon>
        <taxon>Nitrosopumilaceae</taxon>
        <taxon>Nitrosarchaeum</taxon>
    </lineage>
</organism>
<evidence type="ECO:0000313" key="5">
    <source>
        <dbReference type="EMBL" id="EGG41839.1"/>
    </source>
</evidence>
<keyword evidence="2" id="KW-0238">DNA-binding</keyword>